<dbReference type="RefSeq" id="WP_236997562.1">
    <property type="nucleotide sequence ID" value="NZ_JAKKOR010000005.1"/>
</dbReference>
<organism evidence="4 5">
    <name type="scientific">Gordonia liuliyuniae</name>
    <dbReference type="NCBI Taxonomy" id="2911517"/>
    <lineage>
        <taxon>Bacteria</taxon>
        <taxon>Bacillati</taxon>
        <taxon>Actinomycetota</taxon>
        <taxon>Actinomycetes</taxon>
        <taxon>Mycobacteriales</taxon>
        <taxon>Gordoniaceae</taxon>
        <taxon>Gordonia</taxon>
    </lineage>
</organism>
<dbReference type="Pfam" id="PF11611">
    <property type="entry name" value="DUF4352"/>
    <property type="match status" value="1"/>
</dbReference>
<protein>
    <submittedName>
        <fullName evidence="4">DUF4352 domain-containing protein</fullName>
    </submittedName>
</protein>
<dbReference type="EMBL" id="JAKKOR010000005">
    <property type="protein sequence ID" value="MCF8588349.1"/>
    <property type="molecule type" value="Genomic_DNA"/>
</dbReference>
<evidence type="ECO:0000256" key="2">
    <source>
        <dbReference type="SAM" id="Phobius"/>
    </source>
</evidence>
<evidence type="ECO:0000259" key="3">
    <source>
        <dbReference type="Pfam" id="PF11611"/>
    </source>
</evidence>
<reference evidence="4 5" key="1">
    <citation type="submission" date="2022-01" db="EMBL/GenBank/DDBJ databases">
        <authorList>
            <person name="Huang Y."/>
        </authorList>
    </citation>
    <scope>NUCLEOTIDE SEQUENCE [LARGE SCALE GENOMIC DNA]</scope>
    <source>
        <strain evidence="4 5">HY366</strain>
    </source>
</reference>
<keyword evidence="2" id="KW-1133">Transmembrane helix</keyword>
<feature type="transmembrane region" description="Helical" evidence="2">
    <location>
        <begin position="9"/>
        <end position="26"/>
    </location>
</feature>
<dbReference type="Gene3D" id="2.60.40.1240">
    <property type="match status" value="1"/>
</dbReference>
<gene>
    <name evidence="4" type="ORF">L5G33_07690</name>
</gene>
<proteinExistence type="predicted"/>
<dbReference type="Proteomes" id="UP001200110">
    <property type="component" value="Unassembled WGS sequence"/>
</dbReference>
<keyword evidence="5" id="KW-1185">Reference proteome</keyword>
<feature type="transmembrane region" description="Helical" evidence="2">
    <location>
        <begin position="63"/>
        <end position="82"/>
    </location>
</feature>
<dbReference type="InterPro" id="IPR029051">
    <property type="entry name" value="DUF4352"/>
</dbReference>
<dbReference type="InterPro" id="IPR029050">
    <property type="entry name" value="Immunoprotect_excell_Ig-like"/>
</dbReference>
<dbReference type="PROSITE" id="PS51257">
    <property type="entry name" value="PROKAR_LIPOPROTEIN"/>
    <property type="match status" value="1"/>
</dbReference>
<evidence type="ECO:0000256" key="1">
    <source>
        <dbReference type="ARBA" id="ARBA00022729"/>
    </source>
</evidence>
<feature type="domain" description="DUF4352" evidence="3">
    <location>
        <begin position="116"/>
        <end position="233"/>
    </location>
</feature>
<keyword evidence="2" id="KW-0472">Membrane</keyword>
<feature type="transmembrane region" description="Helical" evidence="2">
    <location>
        <begin position="32"/>
        <end position="51"/>
    </location>
</feature>
<sequence length="245" mass="25365">MPPTPKRRNTVGLVALIFAIIGFVFGCIPGALIVGWVLLPIAFILGIVGLFQSGQPKKTPISAIIISAIGTIVAAVVFLTVVSDAIDDAFTPDTATVVEEGQSQSDGVGTRDNPAKIGATLTGDEWKVVVNGFTADATDQVMAANEFNDEPKPGNAYALVNLTVTYTGDESSYADFVSVAFVAADGTTYKPYDSSAVTPEPALDGELYNGGTATGNVDIEIPKNAAGLLRIELGPLGDEAFVAIP</sequence>
<keyword evidence="2" id="KW-0812">Transmembrane</keyword>
<name>A0ABS9IS27_9ACTN</name>
<evidence type="ECO:0000313" key="5">
    <source>
        <dbReference type="Proteomes" id="UP001200110"/>
    </source>
</evidence>
<comment type="caution">
    <text evidence="4">The sequence shown here is derived from an EMBL/GenBank/DDBJ whole genome shotgun (WGS) entry which is preliminary data.</text>
</comment>
<evidence type="ECO:0000313" key="4">
    <source>
        <dbReference type="EMBL" id="MCF8588349.1"/>
    </source>
</evidence>
<keyword evidence="1" id="KW-0732">Signal</keyword>
<accession>A0ABS9IS27</accession>